<dbReference type="Proteomes" id="UP000279833">
    <property type="component" value="Unassembled WGS sequence"/>
</dbReference>
<dbReference type="InterPro" id="IPR056850">
    <property type="entry name" value="ARM_UBP34_24_USP9X_Y"/>
</dbReference>
<evidence type="ECO:0000259" key="6">
    <source>
        <dbReference type="Pfam" id="PF25010"/>
    </source>
</evidence>
<reference evidence="9" key="1">
    <citation type="submission" date="2016-06" db="UniProtKB">
        <authorList>
            <consortium name="WormBaseParasite"/>
        </authorList>
    </citation>
    <scope>IDENTIFICATION</scope>
</reference>
<feature type="region of interest" description="Disordered" evidence="4">
    <location>
        <begin position="80"/>
        <end position="103"/>
    </location>
</feature>
<dbReference type="AlphaFoldDB" id="A0A183KZK7"/>
<keyword evidence="5" id="KW-1133">Transmembrane helix</keyword>
<organism evidence="9">
    <name type="scientific">Schistosoma curassoni</name>
    <dbReference type="NCBI Taxonomy" id="6186"/>
    <lineage>
        <taxon>Eukaryota</taxon>
        <taxon>Metazoa</taxon>
        <taxon>Spiralia</taxon>
        <taxon>Lophotrochozoa</taxon>
        <taxon>Platyhelminthes</taxon>
        <taxon>Trematoda</taxon>
        <taxon>Digenea</taxon>
        <taxon>Strigeidida</taxon>
        <taxon>Schistosomatoidea</taxon>
        <taxon>Schistosomatidae</taxon>
        <taxon>Schistosoma</taxon>
    </lineage>
</organism>
<evidence type="ECO:0000256" key="2">
    <source>
        <dbReference type="ARBA" id="ARBA00022786"/>
    </source>
</evidence>
<feature type="domain" description="UBP34/UBP24/USP9X/USP9Y-like ARM repeat region" evidence="6">
    <location>
        <begin position="266"/>
        <end position="305"/>
    </location>
</feature>
<evidence type="ECO:0000256" key="5">
    <source>
        <dbReference type="SAM" id="Phobius"/>
    </source>
</evidence>
<dbReference type="GO" id="GO:0006508">
    <property type="term" value="P:proteolysis"/>
    <property type="evidence" value="ECO:0007669"/>
    <property type="project" value="UniProtKB-KW"/>
</dbReference>
<accession>A0A183KZK7</accession>
<reference evidence="7 8" key="2">
    <citation type="submission" date="2018-11" db="EMBL/GenBank/DDBJ databases">
        <authorList>
            <consortium name="Pathogen Informatics"/>
        </authorList>
    </citation>
    <scope>NUCLEOTIDE SEQUENCE [LARGE SCALE GENOMIC DNA]</scope>
    <source>
        <strain evidence="7">Dakar</strain>
        <strain evidence="8">Dakar, Senegal</strain>
    </source>
</reference>
<evidence type="ECO:0000256" key="3">
    <source>
        <dbReference type="ARBA" id="ARBA00022801"/>
    </source>
</evidence>
<dbReference type="STRING" id="6186.A0A183KZK7"/>
<gene>
    <name evidence="7" type="ORF">SCUD_LOCUS20504</name>
</gene>
<evidence type="ECO:0000313" key="8">
    <source>
        <dbReference type="Proteomes" id="UP000279833"/>
    </source>
</evidence>
<dbReference type="GO" id="GO:0008233">
    <property type="term" value="F:peptidase activity"/>
    <property type="evidence" value="ECO:0007669"/>
    <property type="project" value="UniProtKB-KW"/>
</dbReference>
<sequence length="359" mass="42276">MKRLSNKWKELERIAQERVGCRMLVSGLCSFTRSNRRMFHTRSMISTSVTHEIRYGVHRNVVCRFEDIIKLLPHISLSNENDSTCQQQPEQVEEDTNPMENNDPLTLYNTVQIKEYSISYANYKDAPILVDFINLFGRFSGFDRLKARFLELDNKYHWDQQQTDMLQQQLQQQSNDQTEFLSLGLIHAYLHPFALCSNYLSDSVVEEYFKPIVTLIVNYLSHLTDDQIKRETKKELRKDDFITSLKLSLCTLIKRIPSSTEDDIETIELLSLNLIYRFFQLSSFNGKMNTLNELIRLLPNTNSLRVGQWITDIKVNYYLSGYYFGEMTCMIIFQLLHLLFWDLPRQFYLAVSIGYANLN</sequence>
<evidence type="ECO:0000313" key="9">
    <source>
        <dbReference type="WBParaSite" id="SCUD_0002050701-mRNA-1"/>
    </source>
</evidence>
<dbReference type="EMBL" id="UZAK01044412">
    <property type="protein sequence ID" value="VDP72435.1"/>
    <property type="molecule type" value="Genomic_DNA"/>
</dbReference>
<keyword evidence="8" id="KW-1185">Reference proteome</keyword>
<name>A0A183KZK7_9TREM</name>
<keyword evidence="2" id="KW-0833">Ubl conjugation pathway</keyword>
<evidence type="ECO:0000256" key="4">
    <source>
        <dbReference type="SAM" id="MobiDB-lite"/>
    </source>
</evidence>
<proteinExistence type="predicted"/>
<keyword evidence="5" id="KW-0472">Membrane</keyword>
<dbReference type="WBParaSite" id="SCUD_0002050701-mRNA-1">
    <property type="protein sequence ID" value="SCUD_0002050701-mRNA-1"/>
    <property type="gene ID" value="SCUD_0002050701"/>
</dbReference>
<keyword evidence="1" id="KW-0645">Protease</keyword>
<protein>
    <submittedName>
        <fullName evidence="9">Ufd2P_core domain-containing protein</fullName>
    </submittedName>
</protein>
<feature type="transmembrane region" description="Helical" evidence="5">
    <location>
        <begin position="322"/>
        <end position="341"/>
    </location>
</feature>
<evidence type="ECO:0000256" key="1">
    <source>
        <dbReference type="ARBA" id="ARBA00022670"/>
    </source>
</evidence>
<keyword evidence="5" id="KW-0812">Transmembrane</keyword>
<feature type="compositionally biased region" description="Polar residues" evidence="4">
    <location>
        <begin position="80"/>
        <end position="90"/>
    </location>
</feature>
<evidence type="ECO:0000313" key="7">
    <source>
        <dbReference type="EMBL" id="VDP72435.1"/>
    </source>
</evidence>
<dbReference type="Pfam" id="PF25010">
    <property type="entry name" value="ARM_UBP24_USP9X-Y"/>
    <property type="match status" value="1"/>
</dbReference>
<keyword evidence="3" id="KW-0378">Hydrolase</keyword>